<dbReference type="Proteomes" id="UP000248349">
    <property type="component" value="Unassembled WGS sequence"/>
</dbReference>
<organism evidence="1 2">
    <name type="scientific">Aspergillus saccharolyticus JOP 1030-1</name>
    <dbReference type="NCBI Taxonomy" id="1450539"/>
    <lineage>
        <taxon>Eukaryota</taxon>
        <taxon>Fungi</taxon>
        <taxon>Dikarya</taxon>
        <taxon>Ascomycota</taxon>
        <taxon>Pezizomycotina</taxon>
        <taxon>Eurotiomycetes</taxon>
        <taxon>Eurotiomycetidae</taxon>
        <taxon>Eurotiales</taxon>
        <taxon>Aspergillaceae</taxon>
        <taxon>Aspergillus</taxon>
        <taxon>Aspergillus subgen. Circumdati</taxon>
    </lineage>
</organism>
<evidence type="ECO:0000313" key="1">
    <source>
        <dbReference type="EMBL" id="PYH42847.1"/>
    </source>
</evidence>
<dbReference type="EMBL" id="KZ821248">
    <property type="protein sequence ID" value="PYH42847.1"/>
    <property type="molecule type" value="Genomic_DNA"/>
</dbReference>
<proteinExistence type="predicted"/>
<dbReference type="GeneID" id="37076815"/>
<name>A0A318Z8Y6_9EURO</name>
<dbReference type="AlphaFoldDB" id="A0A318Z8Y6"/>
<accession>A0A318Z8Y6</accession>
<dbReference type="RefSeq" id="XP_025428829.1">
    <property type="nucleotide sequence ID" value="XM_025575587.1"/>
</dbReference>
<evidence type="ECO:0000313" key="2">
    <source>
        <dbReference type="Proteomes" id="UP000248349"/>
    </source>
</evidence>
<sequence length="95" mass="10549">MPRLISPRQLESPSGHSFTLRHAAAVKSWPVRGCGDCEKNAGKAARCCVIHCILAFVFPPVGYQSVLHENLDIPYHPPGEQMIGVQWWPPTMQLS</sequence>
<gene>
    <name evidence="1" type="ORF">BP01DRAFT_359085</name>
</gene>
<reference evidence="1 2" key="1">
    <citation type="submission" date="2016-12" db="EMBL/GenBank/DDBJ databases">
        <title>The genomes of Aspergillus section Nigri reveals drivers in fungal speciation.</title>
        <authorList>
            <consortium name="DOE Joint Genome Institute"/>
            <person name="Vesth T.C."/>
            <person name="Nybo J."/>
            <person name="Theobald S."/>
            <person name="Brandl J."/>
            <person name="Frisvad J.C."/>
            <person name="Nielsen K.F."/>
            <person name="Lyhne E.K."/>
            <person name="Kogle M.E."/>
            <person name="Kuo A."/>
            <person name="Riley R."/>
            <person name="Clum A."/>
            <person name="Nolan M."/>
            <person name="Lipzen A."/>
            <person name="Salamov A."/>
            <person name="Henrissat B."/>
            <person name="Wiebenga A."/>
            <person name="De Vries R.P."/>
            <person name="Grigoriev I.V."/>
            <person name="Mortensen U.H."/>
            <person name="Andersen M.R."/>
            <person name="Baker S.E."/>
        </authorList>
    </citation>
    <scope>NUCLEOTIDE SEQUENCE [LARGE SCALE GENOMIC DNA]</scope>
    <source>
        <strain evidence="1 2">JOP 1030-1</strain>
    </source>
</reference>
<protein>
    <submittedName>
        <fullName evidence="1">Uncharacterized protein</fullName>
    </submittedName>
</protein>
<keyword evidence="2" id="KW-1185">Reference proteome</keyword>